<dbReference type="Gene3D" id="1.10.510.10">
    <property type="entry name" value="Transferase(Phosphotransferase) domain 1"/>
    <property type="match status" value="1"/>
</dbReference>
<dbReference type="EMBL" id="OZ020110">
    <property type="protein sequence ID" value="CAK9263147.1"/>
    <property type="molecule type" value="Genomic_DNA"/>
</dbReference>
<feature type="domain" description="Protein kinase" evidence="1">
    <location>
        <begin position="1"/>
        <end position="131"/>
    </location>
</feature>
<dbReference type="InterPro" id="IPR011009">
    <property type="entry name" value="Kinase-like_dom_sf"/>
</dbReference>
<proteinExistence type="predicted"/>
<evidence type="ECO:0000313" key="3">
    <source>
        <dbReference type="Proteomes" id="UP001497444"/>
    </source>
</evidence>
<protein>
    <recommendedName>
        <fullName evidence="1">Protein kinase domain-containing protein</fullName>
    </recommendedName>
</protein>
<dbReference type="PROSITE" id="PS50011">
    <property type="entry name" value="PROTEIN_KINASE_DOM"/>
    <property type="match status" value="1"/>
</dbReference>
<dbReference type="SUPFAM" id="SSF56112">
    <property type="entry name" value="Protein kinase-like (PK-like)"/>
    <property type="match status" value="1"/>
</dbReference>
<sequence length="131" mass="14351">MMAMGLSAGQEVGVSIEGTATSMVMEWMVGDLGNFMDLSLMPSKWDNALNNLYDMYVMLSIARGMKKLHTSGLLRRDLKALNILLGRRQLQKVMAVGLSADPEVGYISKVLGVYIQGATVSIVLEHMREGI</sequence>
<dbReference type="Proteomes" id="UP001497444">
    <property type="component" value="Chromosome 15"/>
</dbReference>
<dbReference type="InterPro" id="IPR000719">
    <property type="entry name" value="Prot_kinase_dom"/>
</dbReference>
<keyword evidence="3" id="KW-1185">Reference proteome</keyword>
<evidence type="ECO:0000259" key="1">
    <source>
        <dbReference type="PROSITE" id="PS50011"/>
    </source>
</evidence>
<gene>
    <name evidence="2" type="ORF">CSSPJE1EN1_LOCUS8625</name>
</gene>
<reference evidence="2" key="1">
    <citation type="submission" date="2024-02" db="EMBL/GenBank/DDBJ databases">
        <authorList>
            <consortium name="ELIXIR-Norway"/>
            <consortium name="Elixir Norway"/>
        </authorList>
    </citation>
    <scope>NUCLEOTIDE SEQUENCE</scope>
</reference>
<evidence type="ECO:0000313" key="2">
    <source>
        <dbReference type="EMBL" id="CAK9263147.1"/>
    </source>
</evidence>
<dbReference type="Pfam" id="PF07714">
    <property type="entry name" value="PK_Tyr_Ser-Thr"/>
    <property type="match status" value="1"/>
</dbReference>
<organism evidence="2 3">
    <name type="scientific">Sphagnum jensenii</name>
    <dbReference type="NCBI Taxonomy" id="128206"/>
    <lineage>
        <taxon>Eukaryota</taxon>
        <taxon>Viridiplantae</taxon>
        <taxon>Streptophyta</taxon>
        <taxon>Embryophyta</taxon>
        <taxon>Bryophyta</taxon>
        <taxon>Sphagnophytina</taxon>
        <taxon>Sphagnopsida</taxon>
        <taxon>Sphagnales</taxon>
        <taxon>Sphagnaceae</taxon>
        <taxon>Sphagnum</taxon>
    </lineage>
</organism>
<dbReference type="InterPro" id="IPR001245">
    <property type="entry name" value="Ser-Thr/Tyr_kinase_cat_dom"/>
</dbReference>
<name>A0ABP0W9P7_9BRYO</name>
<accession>A0ABP0W9P7</accession>